<keyword evidence="4" id="KW-0677">Repeat</keyword>
<dbReference type="PROSITE" id="PS51257">
    <property type="entry name" value="PROKAR_LIPOPROTEIN"/>
    <property type="match status" value="1"/>
</dbReference>
<comment type="caution">
    <text evidence="8">The sequence shown here is derived from an EMBL/GenBank/DDBJ whole genome shotgun (WGS) entry which is preliminary data.</text>
</comment>
<reference evidence="8" key="1">
    <citation type="submission" date="2021-06" db="EMBL/GenBank/DDBJ databases">
        <title>44 bacteria genomes isolated from Dapeng, Shenzhen.</title>
        <authorList>
            <person name="Zheng W."/>
            <person name="Yu S."/>
            <person name="Huang Y."/>
        </authorList>
    </citation>
    <scope>NUCLEOTIDE SEQUENCE</scope>
    <source>
        <strain evidence="8">DP5N28-2</strain>
    </source>
</reference>
<proteinExistence type="predicted"/>
<gene>
    <name evidence="8" type="ORF">KUV50_01355</name>
</gene>
<dbReference type="InterPro" id="IPR055372">
    <property type="entry name" value="CBM96"/>
</dbReference>
<evidence type="ECO:0000256" key="3">
    <source>
        <dbReference type="ARBA" id="ARBA00022729"/>
    </source>
</evidence>
<feature type="domain" description="FAS1" evidence="7">
    <location>
        <begin position="42"/>
        <end position="185"/>
    </location>
</feature>
<evidence type="ECO:0000256" key="6">
    <source>
        <dbReference type="SAM" id="Phobius"/>
    </source>
</evidence>
<dbReference type="InterPro" id="IPR039005">
    <property type="entry name" value="CSPG_rpt"/>
</dbReference>
<keyword evidence="3" id="KW-0732">Signal</keyword>
<dbReference type="Gene3D" id="2.30.180.10">
    <property type="entry name" value="FAS1 domain"/>
    <property type="match status" value="1"/>
</dbReference>
<sequence>MKIKRHAFNFIGIFLLIAGIFYSCEIQENFKYQPSESDGKLGMSAWEFIQQRDSFSFMESAIEFTGLKAMYDEGSDRTFILPKNVAFRKYMAENGYPEIEDIPRPILSNILKYHVVKSSVIFTDPELATSNYPISYPTENGQIMFLSHKTNFVGLINEGTSKQWEIVTSNLEPANGVIHVVNSITYYSVATGDTDSPSPDLVTDTIYPLHDTYINGGSKSTENFGKDPLLKIKNVTGDGNYDRKAFLMFDFSGFSKAGVITDVRFETAIKFTHGKGVNLNLFETPDTNWSELSLNFDNAVFPEDEPIASIITSKVSSFEFDITDFFKSKDHKGRVSLMLDGEPGSDETDELASKEHPDLFTPRMIATIASGNSSLELVAKEDLSVNNGGVFVLQNENLSVEGAPTDDIIYTVEAAPEMGWLIKGANVLQADSKFTQSDIDLNNLLYIHNGMDTGSDEFILSVRDRAGAFLDDIVVKINIR</sequence>
<evidence type="ECO:0000259" key="7">
    <source>
        <dbReference type="PROSITE" id="PS50213"/>
    </source>
</evidence>
<keyword evidence="6" id="KW-0812">Transmembrane</keyword>
<evidence type="ECO:0000256" key="5">
    <source>
        <dbReference type="ARBA" id="ARBA00023180"/>
    </source>
</evidence>
<dbReference type="SUPFAM" id="SSF82153">
    <property type="entry name" value="FAS1 domain"/>
    <property type="match status" value="1"/>
</dbReference>
<dbReference type="GO" id="GO:0009653">
    <property type="term" value="P:anatomical structure morphogenesis"/>
    <property type="evidence" value="ECO:0007669"/>
    <property type="project" value="TreeGrafter"/>
</dbReference>
<dbReference type="GO" id="GO:0005576">
    <property type="term" value="C:extracellular region"/>
    <property type="evidence" value="ECO:0007669"/>
    <property type="project" value="UniProtKB-SubCell"/>
</dbReference>
<keyword evidence="9" id="KW-1185">Reference proteome</keyword>
<accession>A0A953HRV8</accession>
<dbReference type="RefSeq" id="WP_222578284.1">
    <property type="nucleotide sequence ID" value="NZ_JAHVHU010000002.1"/>
</dbReference>
<evidence type="ECO:0000313" key="8">
    <source>
        <dbReference type="EMBL" id="MBY5956763.1"/>
    </source>
</evidence>
<dbReference type="Pfam" id="PF16184">
    <property type="entry name" value="Cadherin_3"/>
    <property type="match status" value="1"/>
</dbReference>
<dbReference type="EMBL" id="JAHVHU010000002">
    <property type="protein sequence ID" value="MBY5956763.1"/>
    <property type="molecule type" value="Genomic_DNA"/>
</dbReference>
<dbReference type="InterPro" id="IPR000782">
    <property type="entry name" value="FAS1_domain"/>
</dbReference>
<dbReference type="PROSITE" id="PS50213">
    <property type="entry name" value="FAS1"/>
    <property type="match status" value="1"/>
</dbReference>
<evidence type="ECO:0000256" key="1">
    <source>
        <dbReference type="ARBA" id="ARBA00004613"/>
    </source>
</evidence>
<dbReference type="InterPro" id="IPR036378">
    <property type="entry name" value="FAS1_dom_sf"/>
</dbReference>
<name>A0A953HRV8_9BACT</name>
<protein>
    <submittedName>
        <fullName evidence="8">DNRLRE domain-containing protein</fullName>
    </submittedName>
</protein>
<evidence type="ECO:0000313" key="9">
    <source>
        <dbReference type="Proteomes" id="UP000753961"/>
    </source>
</evidence>
<dbReference type="Proteomes" id="UP000753961">
    <property type="component" value="Unassembled WGS sequence"/>
</dbReference>
<keyword evidence="6" id="KW-0472">Membrane</keyword>
<dbReference type="PANTHER" id="PTHR45739">
    <property type="entry name" value="MATRIX PROTEIN, PUTATIVE-RELATED"/>
    <property type="match status" value="1"/>
</dbReference>
<keyword evidence="5" id="KW-0325">Glycoprotein</keyword>
<comment type="subcellular location">
    <subcellularLocation>
        <location evidence="1">Secreted</location>
    </subcellularLocation>
</comment>
<keyword evidence="6" id="KW-1133">Transmembrane helix</keyword>
<dbReference type="InterPro" id="IPR051561">
    <property type="entry name" value="FRAS1_ECM"/>
</dbReference>
<organism evidence="8 9">
    <name type="scientific">Membranihabitans marinus</name>
    <dbReference type="NCBI Taxonomy" id="1227546"/>
    <lineage>
        <taxon>Bacteria</taxon>
        <taxon>Pseudomonadati</taxon>
        <taxon>Bacteroidota</taxon>
        <taxon>Saprospiria</taxon>
        <taxon>Saprospirales</taxon>
        <taxon>Saprospiraceae</taxon>
        <taxon>Membranihabitans</taxon>
    </lineage>
</organism>
<feature type="transmembrane region" description="Helical" evidence="6">
    <location>
        <begin position="7"/>
        <end position="23"/>
    </location>
</feature>
<dbReference type="PROSITE" id="PS51854">
    <property type="entry name" value="CSPG"/>
    <property type="match status" value="1"/>
</dbReference>
<dbReference type="Pfam" id="PF24517">
    <property type="entry name" value="CBM96"/>
    <property type="match status" value="1"/>
</dbReference>
<dbReference type="NCBIfam" id="NF033679">
    <property type="entry name" value="DNRLRE_dom"/>
    <property type="match status" value="1"/>
</dbReference>
<evidence type="ECO:0000256" key="4">
    <source>
        <dbReference type="ARBA" id="ARBA00022737"/>
    </source>
</evidence>
<evidence type="ECO:0000256" key="2">
    <source>
        <dbReference type="ARBA" id="ARBA00022525"/>
    </source>
</evidence>
<dbReference type="Pfam" id="PF02469">
    <property type="entry name" value="Fasciclin"/>
    <property type="match status" value="1"/>
</dbReference>
<keyword evidence="2" id="KW-0964">Secreted</keyword>
<dbReference type="PANTHER" id="PTHR45739:SF8">
    <property type="entry name" value="FRAS1-RELATED EXTRACELLULAR MATRIX PROTEIN 1"/>
    <property type="match status" value="1"/>
</dbReference>
<dbReference type="AlphaFoldDB" id="A0A953HRV8"/>